<protein>
    <recommendedName>
        <fullName evidence="3">ATP-grasp domain-containing protein</fullName>
    </recommendedName>
</protein>
<evidence type="ECO:0008006" key="3">
    <source>
        <dbReference type="Google" id="ProtNLM"/>
    </source>
</evidence>
<dbReference type="SUPFAM" id="SSF56059">
    <property type="entry name" value="Glutathione synthetase ATP-binding domain-like"/>
    <property type="match status" value="1"/>
</dbReference>
<dbReference type="Proteomes" id="UP001524473">
    <property type="component" value="Unassembled WGS sequence"/>
</dbReference>
<sequence length="313" mass="35051">MNNKTRALVRIVQEICSEKDIHCTSFSHNWILKLTKDDRSGIIFGYNFGLNSSSSAALCKDKCAASEVLAHSRIPHIPHHLFVSPDDAHQIDQTGSWEKLYRLLEEYGAAACKPNEGAGGDSVWKVRTRFELEKAAQEIFRHFRAMALSPYFEIKTEYRAVILDGEVKLIYAKQLPTVTGDGKSSLFDLLLAYRKNNSLVSNPEFSPQELNRIPAAGEECRLSWKFNLAQGARPAVLEMSSIHYPILAGLARNAAQALAMRFCSVDIADTESGYRVMEVNSGVMMECFALFSEDNYRAAKGIYEEAILLMLNL</sequence>
<accession>A0ABT1S0U0</accession>
<evidence type="ECO:0000313" key="2">
    <source>
        <dbReference type="Proteomes" id="UP001524473"/>
    </source>
</evidence>
<organism evidence="1 2">
    <name type="scientific">Neglectibacter timonensis</name>
    <dbReference type="NCBI Taxonomy" id="1776382"/>
    <lineage>
        <taxon>Bacteria</taxon>
        <taxon>Bacillati</taxon>
        <taxon>Bacillota</taxon>
        <taxon>Clostridia</taxon>
        <taxon>Eubacteriales</taxon>
        <taxon>Oscillospiraceae</taxon>
        <taxon>Neglectibacter</taxon>
    </lineage>
</organism>
<keyword evidence="2" id="KW-1185">Reference proteome</keyword>
<dbReference type="PANTHER" id="PTHR21621:SF0">
    <property type="entry name" value="BETA-CITRYLGLUTAMATE SYNTHASE B-RELATED"/>
    <property type="match status" value="1"/>
</dbReference>
<gene>
    <name evidence="1" type="ORF">NE695_11620</name>
</gene>
<comment type="caution">
    <text evidence="1">The sequence shown here is derived from an EMBL/GenBank/DDBJ whole genome shotgun (WGS) entry which is preliminary data.</text>
</comment>
<dbReference type="EMBL" id="JANFZH010000025">
    <property type="protein sequence ID" value="MCQ4840558.1"/>
    <property type="molecule type" value="Genomic_DNA"/>
</dbReference>
<dbReference type="RefSeq" id="WP_256192005.1">
    <property type="nucleotide sequence ID" value="NZ_CAJKKG010000022.1"/>
</dbReference>
<dbReference type="Gene3D" id="3.30.470.20">
    <property type="entry name" value="ATP-grasp fold, B domain"/>
    <property type="match status" value="1"/>
</dbReference>
<evidence type="ECO:0000313" key="1">
    <source>
        <dbReference type="EMBL" id="MCQ4840558.1"/>
    </source>
</evidence>
<reference evidence="1 2" key="1">
    <citation type="submission" date="2022-06" db="EMBL/GenBank/DDBJ databases">
        <title>Isolation of gut microbiota from human fecal samples.</title>
        <authorList>
            <person name="Pamer E.G."/>
            <person name="Barat B."/>
            <person name="Waligurski E."/>
            <person name="Medina S."/>
            <person name="Paddock L."/>
            <person name="Mostad J."/>
        </authorList>
    </citation>
    <scope>NUCLEOTIDE SEQUENCE [LARGE SCALE GENOMIC DNA]</scope>
    <source>
        <strain evidence="1 2">DFI.9.73</strain>
    </source>
</reference>
<name>A0ABT1S0U0_9FIRM</name>
<proteinExistence type="predicted"/>
<dbReference type="PANTHER" id="PTHR21621">
    <property type="entry name" value="RIBOSOMAL PROTEIN S6 MODIFICATION PROTEIN"/>
    <property type="match status" value="1"/>
</dbReference>